<evidence type="ECO:0000313" key="15">
    <source>
        <dbReference type="Proteomes" id="UP001378960"/>
    </source>
</evidence>
<keyword evidence="9 11" id="KW-0472">Membrane</keyword>
<dbReference type="PRINTS" id="PR00926">
    <property type="entry name" value="MITOCARRIER"/>
</dbReference>
<evidence type="ECO:0000256" key="9">
    <source>
        <dbReference type="ARBA" id="ARBA00023136"/>
    </source>
</evidence>
<feature type="repeat" description="Solcar" evidence="11">
    <location>
        <begin position="199"/>
        <end position="282"/>
    </location>
</feature>
<feature type="repeat" description="Solcar" evidence="11">
    <location>
        <begin position="103"/>
        <end position="189"/>
    </location>
</feature>
<evidence type="ECO:0000256" key="4">
    <source>
        <dbReference type="ARBA" id="ARBA00022692"/>
    </source>
</evidence>
<protein>
    <recommendedName>
        <fullName evidence="10">Putative mitochondrial carrier protein PET8</fullName>
    </recommendedName>
</protein>
<evidence type="ECO:0000256" key="12">
    <source>
        <dbReference type="RuleBase" id="RU000488"/>
    </source>
</evidence>
<dbReference type="FunFam" id="1.50.40.10:FF:000018">
    <property type="entry name" value="S-adenosylmethionine mitochondrial carrier protein-like"/>
    <property type="match status" value="1"/>
</dbReference>
<keyword evidence="3 12" id="KW-0813">Transport</keyword>
<dbReference type="InterPro" id="IPR023395">
    <property type="entry name" value="MCP_dom_sf"/>
</dbReference>
<dbReference type="PANTHER" id="PTHR45667">
    <property type="entry name" value="S-ADENOSYLMETHIONINE MITOCHONDRIAL CARRIER PROTEIN"/>
    <property type="match status" value="1"/>
</dbReference>
<evidence type="ECO:0000256" key="11">
    <source>
        <dbReference type="PROSITE-ProRule" id="PRU00282"/>
    </source>
</evidence>
<feature type="transmembrane region" description="Helical" evidence="13">
    <location>
        <begin position="12"/>
        <end position="36"/>
    </location>
</feature>
<dbReference type="GO" id="GO:0005743">
    <property type="term" value="C:mitochondrial inner membrane"/>
    <property type="evidence" value="ECO:0007669"/>
    <property type="project" value="UniProtKB-SubCell"/>
</dbReference>
<evidence type="ECO:0000256" key="1">
    <source>
        <dbReference type="ARBA" id="ARBA00004448"/>
    </source>
</evidence>
<evidence type="ECO:0000256" key="3">
    <source>
        <dbReference type="ARBA" id="ARBA00022448"/>
    </source>
</evidence>
<feature type="transmembrane region" description="Helical" evidence="13">
    <location>
        <begin position="57"/>
        <end position="80"/>
    </location>
</feature>
<dbReference type="Pfam" id="PF00153">
    <property type="entry name" value="Mito_carr"/>
    <property type="match status" value="3"/>
</dbReference>
<feature type="repeat" description="Solcar" evidence="11">
    <location>
        <begin position="13"/>
        <end position="86"/>
    </location>
</feature>
<evidence type="ECO:0000256" key="7">
    <source>
        <dbReference type="ARBA" id="ARBA00022989"/>
    </source>
</evidence>
<dbReference type="AlphaFoldDB" id="A0AAV5R8L7"/>
<comment type="subcellular location">
    <subcellularLocation>
        <location evidence="1">Mitochondrion inner membrane</location>
        <topology evidence="1">Multi-pass membrane protein</topology>
    </subcellularLocation>
</comment>
<dbReference type="EMBL" id="BTGB01000009">
    <property type="protein sequence ID" value="GMM47904.1"/>
    <property type="molecule type" value="Genomic_DNA"/>
</dbReference>
<dbReference type="Gene3D" id="1.50.40.10">
    <property type="entry name" value="Mitochondrial carrier domain"/>
    <property type="match status" value="1"/>
</dbReference>
<proteinExistence type="inferred from homology"/>
<evidence type="ECO:0000256" key="2">
    <source>
        <dbReference type="ARBA" id="ARBA00006375"/>
    </source>
</evidence>
<sequence>MSSSTPSSNTKYNAFMVSLISGGAAGTATDLAFFPIDTLKTRLQAKGGFFLNGGFKGLYKGLGSAVIASAPSAALFFITYDNCKSFFKEKIPIILPNIENSTSIHLSHMISASMGEIAACLVRVPAEVIKQRTQSLQFNSSLESFKFILSNKSGEGILKGLYRGWSTTIMREIPFTIIQFPLYEHLKSLWANYENVEKISPLKGALCGSFAGGIAAAITTPLDVLKTRLMLNKERISIIKLFKTLVKEEGYSVLFSGIGPRTMWISAGGAIFLGVYETVSSILKS</sequence>
<evidence type="ECO:0000256" key="13">
    <source>
        <dbReference type="SAM" id="Phobius"/>
    </source>
</evidence>
<accession>A0AAV5R8L7</accession>
<name>A0AAV5R8L7_PICKL</name>
<gene>
    <name evidence="14" type="ORF">DAPK24_045020</name>
</gene>
<reference evidence="14 15" key="1">
    <citation type="journal article" date="2023" name="Elife">
        <title>Identification of key yeast species and microbe-microbe interactions impacting larval growth of Drosophila in the wild.</title>
        <authorList>
            <person name="Mure A."/>
            <person name="Sugiura Y."/>
            <person name="Maeda R."/>
            <person name="Honda K."/>
            <person name="Sakurai N."/>
            <person name="Takahashi Y."/>
            <person name="Watada M."/>
            <person name="Katoh T."/>
            <person name="Gotoh A."/>
            <person name="Gotoh Y."/>
            <person name="Taniguchi I."/>
            <person name="Nakamura K."/>
            <person name="Hayashi T."/>
            <person name="Katayama T."/>
            <person name="Uemura T."/>
            <person name="Hattori Y."/>
        </authorList>
    </citation>
    <scope>NUCLEOTIDE SEQUENCE [LARGE SCALE GENOMIC DNA]</scope>
    <source>
        <strain evidence="14 15">PK-24</strain>
    </source>
</reference>
<keyword evidence="8" id="KW-0496">Mitochondrion</keyword>
<dbReference type="GO" id="GO:0055085">
    <property type="term" value="P:transmembrane transport"/>
    <property type="evidence" value="ECO:0007669"/>
    <property type="project" value="InterPro"/>
</dbReference>
<dbReference type="PROSITE" id="PS50920">
    <property type="entry name" value="SOLCAR"/>
    <property type="match status" value="3"/>
</dbReference>
<comment type="caution">
    <text evidence="14">The sequence shown here is derived from an EMBL/GenBank/DDBJ whole genome shotgun (WGS) entry which is preliminary data.</text>
</comment>
<keyword evidence="4 11" id="KW-0812">Transmembrane</keyword>
<evidence type="ECO:0000256" key="10">
    <source>
        <dbReference type="ARBA" id="ARBA00073559"/>
    </source>
</evidence>
<dbReference type="Proteomes" id="UP001378960">
    <property type="component" value="Unassembled WGS sequence"/>
</dbReference>
<dbReference type="SUPFAM" id="SSF103506">
    <property type="entry name" value="Mitochondrial carrier"/>
    <property type="match status" value="1"/>
</dbReference>
<keyword evidence="15" id="KW-1185">Reference proteome</keyword>
<organism evidence="14 15">
    <name type="scientific">Pichia kluyveri</name>
    <name type="common">Yeast</name>
    <dbReference type="NCBI Taxonomy" id="36015"/>
    <lineage>
        <taxon>Eukaryota</taxon>
        <taxon>Fungi</taxon>
        <taxon>Dikarya</taxon>
        <taxon>Ascomycota</taxon>
        <taxon>Saccharomycotina</taxon>
        <taxon>Pichiomycetes</taxon>
        <taxon>Pichiales</taxon>
        <taxon>Pichiaceae</taxon>
        <taxon>Pichia</taxon>
    </lineage>
</organism>
<keyword evidence="6" id="KW-0999">Mitochondrion inner membrane</keyword>
<evidence type="ECO:0000256" key="6">
    <source>
        <dbReference type="ARBA" id="ARBA00022792"/>
    </source>
</evidence>
<evidence type="ECO:0000313" key="14">
    <source>
        <dbReference type="EMBL" id="GMM47904.1"/>
    </source>
</evidence>
<evidence type="ECO:0000256" key="5">
    <source>
        <dbReference type="ARBA" id="ARBA00022737"/>
    </source>
</evidence>
<keyword evidence="7 13" id="KW-1133">Transmembrane helix</keyword>
<dbReference type="InterPro" id="IPR002067">
    <property type="entry name" value="MCP"/>
</dbReference>
<evidence type="ECO:0000256" key="8">
    <source>
        <dbReference type="ARBA" id="ARBA00023128"/>
    </source>
</evidence>
<keyword evidence="5" id="KW-0677">Repeat</keyword>
<comment type="similarity">
    <text evidence="2 12">Belongs to the mitochondrial carrier (TC 2.A.29) family.</text>
</comment>
<dbReference type="InterPro" id="IPR018108">
    <property type="entry name" value="MCP_transmembrane"/>
</dbReference>